<feature type="domain" description="Heterokaryon incompatibility" evidence="1">
    <location>
        <begin position="48"/>
        <end position="197"/>
    </location>
</feature>
<protein>
    <submittedName>
        <fullName evidence="2">HET-domain-containing protein</fullName>
    </submittedName>
</protein>
<dbReference type="Pfam" id="PF06985">
    <property type="entry name" value="HET"/>
    <property type="match status" value="1"/>
</dbReference>
<evidence type="ECO:0000313" key="2">
    <source>
        <dbReference type="EMBL" id="OCL02297.1"/>
    </source>
</evidence>
<proteinExistence type="predicted"/>
<accession>A0A8E2JM92</accession>
<evidence type="ECO:0000313" key="3">
    <source>
        <dbReference type="Proteomes" id="UP000250140"/>
    </source>
</evidence>
<dbReference type="OrthoDB" id="2958217at2759"/>
<feature type="non-terminal residue" evidence="2">
    <location>
        <position position="1"/>
    </location>
</feature>
<keyword evidence="3" id="KW-1185">Reference proteome</keyword>
<dbReference type="Proteomes" id="UP000250140">
    <property type="component" value="Unassembled WGS sequence"/>
</dbReference>
<dbReference type="PANTHER" id="PTHR33112">
    <property type="entry name" value="DOMAIN PROTEIN, PUTATIVE-RELATED"/>
    <property type="match status" value="1"/>
</dbReference>
<gene>
    <name evidence="2" type="ORF">AOQ84DRAFT_272956</name>
</gene>
<sequence>IEDCIRAHPTCPKQGNPEWFPTRVIDVGDSSKAPRLLVERNAHLGEAYVSLSHCWGAAKITTLTTALLKSFQDCLPLHILPATFQEAILITRRLGYKYLWIDSLCICQDSAEDWRSESIVMGEVYRNAVVSIAATASSNSYGGCFRDRNLSGILPCEVQATVDPKTGPETVYIHLSRDVWKTVDKSVLNSRAWVLQERILAPRVLHYGPNQLFWECRKQQSCEAFPDGLQAWNIVASQETSLKSIFEPAMPEFRPFAADISAYSSPMEFRYADWDFLVNTYTRCSLTKPEDKLIAINGLAEVWGTMLDDDYMAGLWKKDLLRQLLWHAELLRERDRSRILIGNVPRAPTWSWASIDGEV</sequence>
<feature type="non-terminal residue" evidence="2">
    <location>
        <position position="359"/>
    </location>
</feature>
<dbReference type="AlphaFoldDB" id="A0A8E2JM92"/>
<dbReference type="InterPro" id="IPR010730">
    <property type="entry name" value="HET"/>
</dbReference>
<name>A0A8E2JM92_9PEZI</name>
<evidence type="ECO:0000259" key="1">
    <source>
        <dbReference type="Pfam" id="PF06985"/>
    </source>
</evidence>
<reference evidence="2 3" key="1">
    <citation type="journal article" date="2016" name="Nat. Commun.">
        <title>Ectomycorrhizal ecology is imprinted in the genome of the dominant symbiotic fungus Cenococcum geophilum.</title>
        <authorList>
            <consortium name="DOE Joint Genome Institute"/>
            <person name="Peter M."/>
            <person name="Kohler A."/>
            <person name="Ohm R.A."/>
            <person name="Kuo A."/>
            <person name="Krutzmann J."/>
            <person name="Morin E."/>
            <person name="Arend M."/>
            <person name="Barry K.W."/>
            <person name="Binder M."/>
            <person name="Choi C."/>
            <person name="Clum A."/>
            <person name="Copeland A."/>
            <person name="Grisel N."/>
            <person name="Haridas S."/>
            <person name="Kipfer T."/>
            <person name="LaButti K."/>
            <person name="Lindquist E."/>
            <person name="Lipzen A."/>
            <person name="Maire R."/>
            <person name="Meier B."/>
            <person name="Mihaltcheva S."/>
            <person name="Molinier V."/>
            <person name="Murat C."/>
            <person name="Poggeler S."/>
            <person name="Quandt C.A."/>
            <person name="Sperisen C."/>
            <person name="Tritt A."/>
            <person name="Tisserant E."/>
            <person name="Crous P.W."/>
            <person name="Henrissat B."/>
            <person name="Nehls U."/>
            <person name="Egli S."/>
            <person name="Spatafora J.W."/>
            <person name="Grigoriev I.V."/>
            <person name="Martin F.M."/>
        </authorList>
    </citation>
    <scope>NUCLEOTIDE SEQUENCE [LARGE SCALE GENOMIC DNA]</scope>
    <source>
        <strain evidence="2 3">CBS 207.34</strain>
    </source>
</reference>
<dbReference type="EMBL" id="KV750975">
    <property type="protein sequence ID" value="OCL02297.1"/>
    <property type="molecule type" value="Genomic_DNA"/>
</dbReference>
<dbReference type="PANTHER" id="PTHR33112:SF10">
    <property type="entry name" value="TOL"/>
    <property type="match status" value="1"/>
</dbReference>
<organism evidence="2 3">
    <name type="scientific">Glonium stellatum</name>
    <dbReference type="NCBI Taxonomy" id="574774"/>
    <lineage>
        <taxon>Eukaryota</taxon>
        <taxon>Fungi</taxon>
        <taxon>Dikarya</taxon>
        <taxon>Ascomycota</taxon>
        <taxon>Pezizomycotina</taxon>
        <taxon>Dothideomycetes</taxon>
        <taxon>Pleosporomycetidae</taxon>
        <taxon>Gloniales</taxon>
        <taxon>Gloniaceae</taxon>
        <taxon>Glonium</taxon>
    </lineage>
</organism>